<accession>A0A0K2UXA8</accession>
<sequence>MIISYINESINVISVSSSSTRGHGIKSIPNMATPRKVSSISSGVICPSAPMLLSRPVWHEVSNILFSMFFSDFDEHRFIITGHHGAIECSYGIFGLTLLRVAHKSNTFGFPSDGIFEEIQCNNFAICGEH</sequence>
<evidence type="ECO:0000313" key="1">
    <source>
        <dbReference type="EMBL" id="CDW42532.1"/>
    </source>
</evidence>
<name>A0A0K2UXA8_LEPSM</name>
<reference evidence="1" key="1">
    <citation type="submission" date="2014-05" db="EMBL/GenBank/DDBJ databases">
        <authorList>
            <person name="Chronopoulou M."/>
        </authorList>
    </citation>
    <scope>NUCLEOTIDE SEQUENCE</scope>
    <source>
        <tissue evidence="1">Whole organism</tissue>
    </source>
</reference>
<protein>
    <submittedName>
        <fullName evidence="1">Uncharacterized protein</fullName>
    </submittedName>
</protein>
<dbReference type="AlphaFoldDB" id="A0A0K2UXA8"/>
<organism evidence="1">
    <name type="scientific">Lepeophtheirus salmonis</name>
    <name type="common">Salmon louse</name>
    <name type="synonym">Caligus salmonis</name>
    <dbReference type="NCBI Taxonomy" id="72036"/>
    <lineage>
        <taxon>Eukaryota</taxon>
        <taxon>Metazoa</taxon>
        <taxon>Ecdysozoa</taxon>
        <taxon>Arthropoda</taxon>
        <taxon>Crustacea</taxon>
        <taxon>Multicrustacea</taxon>
        <taxon>Hexanauplia</taxon>
        <taxon>Copepoda</taxon>
        <taxon>Siphonostomatoida</taxon>
        <taxon>Caligidae</taxon>
        <taxon>Lepeophtheirus</taxon>
    </lineage>
</organism>
<proteinExistence type="predicted"/>
<dbReference type="EMBL" id="HACA01025171">
    <property type="protein sequence ID" value="CDW42532.1"/>
    <property type="molecule type" value="Transcribed_RNA"/>
</dbReference>